<dbReference type="AlphaFoldDB" id="A0A3R0XE49"/>
<reference evidence="2" key="1">
    <citation type="submission" date="2018-07" db="EMBL/GenBank/DDBJ databases">
        <authorList>
            <person name="Ashton P.M."/>
            <person name="Dallman T."/>
            <person name="Nair S."/>
            <person name="De Pinna E."/>
            <person name="Peters T."/>
            <person name="Grant K."/>
        </authorList>
    </citation>
    <scope>NUCLEOTIDE SEQUENCE [LARGE SCALE GENOMIC DNA]</scope>
    <source>
        <strain evidence="2">157339</strain>
    </source>
</reference>
<evidence type="ECO:0000259" key="1">
    <source>
        <dbReference type="Pfam" id="PF04471"/>
    </source>
</evidence>
<dbReference type="InterPro" id="IPR011856">
    <property type="entry name" value="tRNA_endonuc-like_dom_sf"/>
</dbReference>
<organism evidence="2">
    <name type="scientific">Salmonella enterica I</name>
    <dbReference type="NCBI Taxonomy" id="59201"/>
    <lineage>
        <taxon>Bacteria</taxon>
        <taxon>Pseudomonadati</taxon>
        <taxon>Pseudomonadota</taxon>
        <taxon>Gammaproteobacteria</taxon>
        <taxon>Enterobacterales</taxon>
        <taxon>Enterobacteriaceae</taxon>
        <taxon>Salmonella</taxon>
    </lineage>
</organism>
<proteinExistence type="predicted"/>
<protein>
    <recommendedName>
        <fullName evidence="1">Restriction endonuclease type IV Mrr domain-containing protein</fullName>
    </recommendedName>
</protein>
<name>A0A3R0XE49_SALET</name>
<feature type="domain" description="Restriction endonuclease type IV Mrr" evidence="1">
    <location>
        <begin position="30"/>
        <end position="121"/>
    </location>
</feature>
<sequence>MTMLKTWNDLESYTQYVYSTLLNPRDNGVEVRRNVVLKGLKGEYQIDVFYQFENAGFIHRVAIECKYHNRPLDRDTIMPFCNKITDIGNIIGVIVSKSGYQSGAKEYAEKHGITLLTTEDLPKFNILVADYLINSMLPTKDWIGEPFWILMEREEDNVSGSYYKFSEKHNGRDVIPLFFSKREAIDFLNESEQTLHFAIRGVPQHYLKRLIAITDRLKPLFFLMLPVLNEEQAKGLLIEPTELMKRYLLSEISPEEYQEFYVKRKSRYKNEITLLKILKAMKGKIGTELAEKILKKKKT</sequence>
<dbReference type="Pfam" id="PF04471">
    <property type="entry name" value="Mrr_cat"/>
    <property type="match status" value="1"/>
</dbReference>
<dbReference type="InterPro" id="IPR007560">
    <property type="entry name" value="Restrct_endonuc_IV_Mrr"/>
</dbReference>
<dbReference type="SUPFAM" id="SSF52980">
    <property type="entry name" value="Restriction endonuclease-like"/>
    <property type="match status" value="1"/>
</dbReference>
<evidence type="ECO:0000313" key="2">
    <source>
        <dbReference type="EMBL" id="MLU99473.1"/>
    </source>
</evidence>
<dbReference type="InterPro" id="IPR011335">
    <property type="entry name" value="Restrct_endonuc-II-like"/>
</dbReference>
<dbReference type="GO" id="GO:0004519">
    <property type="term" value="F:endonuclease activity"/>
    <property type="evidence" value="ECO:0007669"/>
    <property type="project" value="InterPro"/>
</dbReference>
<dbReference type="Gene3D" id="3.40.1350.10">
    <property type="match status" value="1"/>
</dbReference>
<comment type="caution">
    <text evidence="2">The sequence shown here is derived from an EMBL/GenBank/DDBJ whole genome shotgun (WGS) entry which is preliminary data.</text>
</comment>
<dbReference type="Proteomes" id="UP000885374">
    <property type="component" value="Unassembled WGS sequence"/>
</dbReference>
<accession>A0A3R0XE49</accession>
<dbReference type="EMBL" id="RVHM01000044">
    <property type="protein sequence ID" value="MLU99473.1"/>
    <property type="molecule type" value="Genomic_DNA"/>
</dbReference>
<dbReference type="GO" id="GO:0009307">
    <property type="term" value="P:DNA restriction-modification system"/>
    <property type="evidence" value="ECO:0007669"/>
    <property type="project" value="InterPro"/>
</dbReference>
<gene>
    <name evidence="2" type="ORF">DRU74_22595</name>
</gene>
<dbReference type="GO" id="GO:0003677">
    <property type="term" value="F:DNA binding"/>
    <property type="evidence" value="ECO:0007669"/>
    <property type="project" value="InterPro"/>
</dbReference>